<feature type="domain" description="AB hydrolase-1" evidence="1">
    <location>
        <begin position="21"/>
        <end position="250"/>
    </location>
</feature>
<dbReference type="InterPro" id="IPR000073">
    <property type="entry name" value="AB_hydrolase_1"/>
</dbReference>
<name>A0A382CJW6_9ZZZZ</name>
<dbReference type="InterPro" id="IPR050471">
    <property type="entry name" value="AB_hydrolase"/>
</dbReference>
<dbReference type="InterPro" id="IPR029058">
    <property type="entry name" value="AB_hydrolase_fold"/>
</dbReference>
<dbReference type="Pfam" id="PF00561">
    <property type="entry name" value="Abhydrolase_1"/>
    <property type="match status" value="1"/>
</dbReference>
<protein>
    <recommendedName>
        <fullName evidence="1">AB hydrolase-1 domain-containing protein</fullName>
    </recommendedName>
</protein>
<dbReference type="Gene3D" id="3.40.50.1820">
    <property type="entry name" value="alpha/beta hydrolase"/>
    <property type="match status" value="1"/>
</dbReference>
<proteinExistence type="predicted"/>
<organism evidence="2">
    <name type="scientific">marine metagenome</name>
    <dbReference type="NCBI Taxonomy" id="408172"/>
    <lineage>
        <taxon>unclassified sequences</taxon>
        <taxon>metagenomes</taxon>
        <taxon>ecological metagenomes</taxon>
    </lineage>
</organism>
<accession>A0A382CJW6</accession>
<dbReference type="PANTHER" id="PTHR43433:SF5">
    <property type="entry name" value="AB HYDROLASE-1 DOMAIN-CONTAINING PROTEIN"/>
    <property type="match status" value="1"/>
</dbReference>
<dbReference type="PRINTS" id="PR00111">
    <property type="entry name" value="ABHYDROLASE"/>
</dbReference>
<dbReference type="SUPFAM" id="SSF53474">
    <property type="entry name" value="alpha/beta-Hydrolases"/>
    <property type="match status" value="1"/>
</dbReference>
<gene>
    <name evidence="2" type="ORF">METZ01_LOCUS178471</name>
</gene>
<sequence>MPFVETNGINMHYEEKGEGEPLILIMGFGAPGAFWELHVNEYSKHFRCIMVDNRGVGQSDKPEGPYSTATMADDTAGLMDALGIDKARIAGISMGGAISQQLALLHPQKVQSMVLISTWGRFDRYATTVYENLKKIRRVADPGDFMELLQLWIFATDYVEANADGLTEGQEAARKNPDPQPQQGFDGQLDACINHDSIEELHTVTQPTLIVVGIKDIFTPLAFSELLHEKIAGSNIWRIADTGHACHWEALVEFNRRTTDFLLNN</sequence>
<dbReference type="EMBL" id="UINC01034569">
    <property type="protein sequence ID" value="SVB25617.1"/>
    <property type="molecule type" value="Genomic_DNA"/>
</dbReference>
<dbReference type="PANTHER" id="PTHR43433">
    <property type="entry name" value="HYDROLASE, ALPHA/BETA FOLD FAMILY PROTEIN"/>
    <property type="match status" value="1"/>
</dbReference>
<evidence type="ECO:0000313" key="2">
    <source>
        <dbReference type="EMBL" id="SVB25617.1"/>
    </source>
</evidence>
<dbReference type="AlphaFoldDB" id="A0A382CJW6"/>
<evidence type="ECO:0000259" key="1">
    <source>
        <dbReference type="Pfam" id="PF00561"/>
    </source>
</evidence>
<reference evidence="2" key="1">
    <citation type="submission" date="2018-05" db="EMBL/GenBank/DDBJ databases">
        <authorList>
            <person name="Lanie J.A."/>
            <person name="Ng W.-L."/>
            <person name="Kazmierczak K.M."/>
            <person name="Andrzejewski T.M."/>
            <person name="Davidsen T.M."/>
            <person name="Wayne K.J."/>
            <person name="Tettelin H."/>
            <person name="Glass J.I."/>
            <person name="Rusch D."/>
            <person name="Podicherti R."/>
            <person name="Tsui H.-C.T."/>
            <person name="Winkler M.E."/>
        </authorList>
    </citation>
    <scope>NUCLEOTIDE SEQUENCE</scope>
</reference>